<keyword evidence="3" id="KW-1185">Reference proteome</keyword>
<dbReference type="EMBL" id="JANPWB010000016">
    <property type="protein sequence ID" value="KAJ1082642.1"/>
    <property type="molecule type" value="Genomic_DNA"/>
</dbReference>
<feature type="region of interest" description="Disordered" evidence="1">
    <location>
        <begin position="74"/>
        <end position="118"/>
    </location>
</feature>
<evidence type="ECO:0000313" key="2">
    <source>
        <dbReference type="EMBL" id="KAJ1082642.1"/>
    </source>
</evidence>
<organism evidence="2 3">
    <name type="scientific">Pleurodeles waltl</name>
    <name type="common">Iberian ribbed newt</name>
    <dbReference type="NCBI Taxonomy" id="8319"/>
    <lineage>
        <taxon>Eukaryota</taxon>
        <taxon>Metazoa</taxon>
        <taxon>Chordata</taxon>
        <taxon>Craniata</taxon>
        <taxon>Vertebrata</taxon>
        <taxon>Euteleostomi</taxon>
        <taxon>Amphibia</taxon>
        <taxon>Batrachia</taxon>
        <taxon>Caudata</taxon>
        <taxon>Salamandroidea</taxon>
        <taxon>Salamandridae</taxon>
        <taxon>Pleurodelinae</taxon>
        <taxon>Pleurodeles</taxon>
    </lineage>
</organism>
<evidence type="ECO:0000313" key="3">
    <source>
        <dbReference type="Proteomes" id="UP001066276"/>
    </source>
</evidence>
<comment type="caution">
    <text evidence="2">The sequence shown here is derived from an EMBL/GenBank/DDBJ whole genome shotgun (WGS) entry which is preliminary data.</text>
</comment>
<reference evidence="2" key="1">
    <citation type="journal article" date="2022" name="bioRxiv">
        <title>Sequencing and chromosome-scale assembly of the giantPleurodeles waltlgenome.</title>
        <authorList>
            <person name="Brown T."/>
            <person name="Elewa A."/>
            <person name="Iarovenko S."/>
            <person name="Subramanian E."/>
            <person name="Araus A.J."/>
            <person name="Petzold A."/>
            <person name="Susuki M."/>
            <person name="Suzuki K.-i.T."/>
            <person name="Hayashi T."/>
            <person name="Toyoda A."/>
            <person name="Oliveira C."/>
            <person name="Osipova E."/>
            <person name="Leigh N.D."/>
            <person name="Simon A."/>
            <person name="Yun M.H."/>
        </authorList>
    </citation>
    <scope>NUCLEOTIDE SEQUENCE</scope>
    <source>
        <strain evidence="2">20211129_DDA</strain>
        <tissue evidence="2">Liver</tissue>
    </source>
</reference>
<protein>
    <submittedName>
        <fullName evidence="2">Uncharacterized protein</fullName>
    </submittedName>
</protein>
<gene>
    <name evidence="2" type="ORF">NDU88_002807</name>
</gene>
<accession>A0AAV7KVA7</accession>
<proteinExistence type="predicted"/>
<dbReference type="AlphaFoldDB" id="A0AAV7KVA7"/>
<sequence>MECLADIRTVQTQARAGPQDMAYLTALHCTRQAGVMRLRFPLYVVGLLARQPDPDTMSMDWALSGDRGASGGYWAAETPDVVSMSPGQSRDRESRDKEKQIPEEVQVDERTGGSMVLEGKQEAIGIERWVGEKARVEVEKVKKED</sequence>
<name>A0AAV7KVA7_PLEWA</name>
<evidence type="ECO:0000256" key="1">
    <source>
        <dbReference type="SAM" id="MobiDB-lite"/>
    </source>
</evidence>
<feature type="compositionally biased region" description="Basic and acidic residues" evidence="1">
    <location>
        <begin position="89"/>
        <end position="111"/>
    </location>
</feature>
<dbReference type="Proteomes" id="UP001066276">
    <property type="component" value="Chromosome 12"/>
</dbReference>